<protein>
    <submittedName>
        <fullName evidence="5">LuxR family transcriptional regulator</fullName>
    </submittedName>
</protein>
<reference evidence="5 6" key="1">
    <citation type="submission" date="2022-10" db="EMBL/GenBank/DDBJ databases">
        <title>Janthinobacterium sp. hw3 Genome sequencing.</title>
        <authorList>
            <person name="Park S."/>
        </authorList>
    </citation>
    <scope>NUCLEOTIDE SEQUENCE [LARGE SCALE GENOMIC DNA]</scope>
    <source>
        <strain evidence="6">hw3</strain>
    </source>
</reference>
<comment type="caution">
    <text evidence="5">The sequence shown here is derived from an EMBL/GenBank/DDBJ whole genome shotgun (WGS) entry which is preliminary data.</text>
</comment>
<gene>
    <name evidence="5" type="ORF">OIK44_15235</name>
</gene>
<proteinExistence type="predicted"/>
<dbReference type="EMBL" id="JAQQXR010000005">
    <property type="protein sequence ID" value="MDC8758933.1"/>
    <property type="molecule type" value="Genomic_DNA"/>
</dbReference>
<dbReference type="RefSeq" id="WP_273671803.1">
    <property type="nucleotide sequence ID" value="NZ_JAQQXR010000005.1"/>
</dbReference>
<dbReference type="InterPro" id="IPR036388">
    <property type="entry name" value="WH-like_DNA-bd_sf"/>
</dbReference>
<dbReference type="PRINTS" id="PR00038">
    <property type="entry name" value="HTHLUXR"/>
</dbReference>
<dbReference type="Gene3D" id="3.30.450.80">
    <property type="entry name" value="Transcription factor LuxR-like, autoinducer-binding domain"/>
    <property type="match status" value="1"/>
</dbReference>
<evidence type="ECO:0000313" key="5">
    <source>
        <dbReference type="EMBL" id="MDC8758933.1"/>
    </source>
</evidence>
<dbReference type="InterPro" id="IPR000792">
    <property type="entry name" value="Tscrpt_reg_LuxR_C"/>
</dbReference>
<evidence type="ECO:0000256" key="1">
    <source>
        <dbReference type="ARBA" id="ARBA00023015"/>
    </source>
</evidence>
<evidence type="ECO:0000259" key="4">
    <source>
        <dbReference type="PROSITE" id="PS50043"/>
    </source>
</evidence>
<sequence length="247" mass="27987">MMELEKLFSGPAGDLDDFCALAQCQTEKQIESQLLTITHKLGMEYYLYGARFVIDRNKSIDRILTNYSSAWRQKYEQQNYIEIDPVISHVANRLTPLIWRPETYSRPDQTAFFEEARAFGLAAGISYPVHGRNGDVGVLSFAVSRQCDDARKLLQMNVLHGPLIVNFVHQTMQSIVNKPGVALTSPLTKRELECLKWVASGKSTWEISRILGISEHGVVHHVRNMMSKFNVSCRHQAVVRASFCGLI</sequence>
<dbReference type="SUPFAM" id="SSF46894">
    <property type="entry name" value="C-terminal effector domain of the bipartite response regulators"/>
    <property type="match status" value="1"/>
</dbReference>
<evidence type="ECO:0000256" key="2">
    <source>
        <dbReference type="ARBA" id="ARBA00023125"/>
    </source>
</evidence>
<dbReference type="Pfam" id="PF03472">
    <property type="entry name" value="Autoind_bind"/>
    <property type="match status" value="1"/>
</dbReference>
<feature type="domain" description="HTH luxR-type" evidence="4">
    <location>
        <begin position="180"/>
        <end position="245"/>
    </location>
</feature>
<dbReference type="PANTHER" id="PTHR44688">
    <property type="entry name" value="DNA-BINDING TRANSCRIPTIONAL ACTIVATOR DEVR_DOSR"/>
    <property type="match status" value="1"/>
</dbReference>
<keyword evidence="3" id="KW-0804">Transcription</keyword>
<keyword evidence="6" id="KW-1185">Reference proteome</keyword>
<dbReference type="PROSITE" id="PS50043">
    <property type="entry name" value="HTH_LUXR_2"/>
    <property type="match status" value="1"/>
</dbReference>
<dbReference type="Pfam" id="PF00196">
    <property type="entry name" value="GerE"/>
    <property type="match status" value="1"/>
</dbReference>
<dbReference type="Gene3D" id="1.10.10.10">
    <property type="entry name" value="Winged helix-like DNA-binding domain superfamily/Winged helix DNA-binding domain"/>
    <property type="match status" value="1"/>
</dbReference>
<keyword evidence="1" id="KW-0805">Transcription regulation</keyword>
<dbReference type="InterPro" id="IPR036693">
    <property type="entry name" value="TF_LuxR_autoind-bd_dom_sf"/>
</dbReference>
<dbReference type="PANTHER" id="PTHR44688:SF16">
    <property type="entry name" value="DNA-BINDING TRANSCRIPTIONAL ACTIVATOR DEVR_DOSR"/>
    <property type="match status" value="1"/>
</dbReference>
<dbReference type="SUPFAM" id="SSF75516">
    <property type="entry name" value="Pheromone-binding domain of LuxR-like quorum-sensing transcription factors"/>
    <property type="match status" value="1"/>
</dbReference>
<accession>A0ABT5K1S1</accession>
<dbReference type="Proteomes" id="UP001221208">
    <property type="component" value="Unassembled WGS sequence"/>
</dbReference>
<evidence type="ECO:0000256" key="3">
    <source>
        <dbReference type="ARBA" id="ARBA00023163"/>
    </source>
</evidence>
<name>A0ABT5K1S1_9BURK</name>
<dbReference type="SMART" id="SM00421">
    <property type="entry name" value="HTH_LUXR"/>
    <property type="match status" value="1"/>
</dbReference>
<dbReference type="InterPro" id="IPR016032">
    <property type="entry name" value="Sig_transdc_resp-reg_C-effctor"/>
</dbReference>
<dbReference type="InterPro" id="IPR005143">
    <property type="entry name" value="TF_LuxR_autoind-bd_dom"/>
</dbReference>
<evidence type="ECO:0000313" key="6">
    <source>
        <dbReference type="Proteomes" id="UP001221208"/>
    </source>
</evidence>
<keyword evidence="2" id="KW-0238">DNA-binding</keyword>
<dbReference type="CDD" id="cd06170">
    <property type="entry name" value="LuxR_C_like"/>
    <property type="match status" value="1"/>
</dbReference>
<organism evidence="5 6">
    <name type="scientific">Janthinobacterium fluminis</name>
    <dbReference type="NCBI Taxonomy" id="2987524"/>
    <lineage>
        <taxon>Bacteria</taxon>
        <taxon>Pseudomonadati</taxon>
        <taxon>Pseudomonadota</taxon>
        <taxon>Betaproteobacteria</taxon>
        <taxon>Burkholderiales</taxon>
        <taxon>Oxalobacteraceae</taxon>
        <taxon>Janthinobacterium</taxon>
    </lineage>
</organism>